<dbReference type="AlphaFoldDB" id="E8LRH9"/>
<organism evidence="1 2">
    <name type="scientific">Vibrio brasiliensis LMG 20546</name>
    <dbReference type="NCBI Taxonomy" id="945543"/>
    <lineage>
        <taxon>Bacteria</taxon>
        <taxon>Pseudomonadati</taxon>
        <taxon>Pseudomonadota</taxon>
        <taxon>Gammaproteobacteria</taxon>
        <taxon>Vibrionales</taxon>
        <taxon>Vibrionaceae</taxon>
        <taxon>Vibrio</taxon>
        <taxon>Vibrio oreintalis group</taxon>
    </lineage>
</organism>
<dbReference type="RefSeq" id="WP_006878408.1">
    <property type="nucleotide sequence ID" value="NZ_AEVS01000035.1"/>
</dbReference>
<accession>E8LRH9</accession>
<proteinExistence type="predicted"/>
<evidence type="ECO:0008006" key="3">
    <source>
        <dbReference type="Google" id="ProtNLM"/>
    </source>
</evidence>
<sequence length="245" mass="27938">MDSLLVERYTPVIANLLDLHNYVFISGRQMTAMLATNVDEVTRFKNCWSHLELDRFMADGGMYRHRRYGQYLKHIDSTKLTLLPHQAFVQSLEVNSLNGGMDRHFAPLTKVFMTSPILDKLLLMMSNIFDWCEGRPSDWIIGVHPQRIVADGAKKGLPTPEGLHRNGVTYLASIVMRRNNITGGETRITDAKKKTLECLVLDQPLDMVLANDNRTLHEVSPITSVCQERCAYRDVLVVTFTKMEN</sequence>
<dbReference type="Proteomes" id="UP000004371">
    <property type="component" value="Unassembled WGS sequence"/>
</dbReference>
<dbReference type="Pfam" id="PF10014">
    <property type="entry name" value="2OG-Fe_Oxy_2"/>
    <property type="match status" value="1"/>
</dbReference>
<comment type="caution">
    <text evidence="1">The sequence shown here is derived from an EMBL/GenBank/DDBJ whole genome shotgun (WGS) entry which is preliminary data.</text>
</comment>
<evidence type="ECO:0000313" key="1">
    <source>
        <dbReference type="EMBL" id="EGA66582.1"/>
    </source>
</evidence>
<name>E8LRH9_9VIBR</name>
<reference evidence="1 2" key="1">
    <citation type="journal article" date="2012" name="Int. J. Syst. Evol. Microbiol.">
        <title>Vibrio caribbeanicus sp. nov., isolated from the marine sponge Scleritoderma cyanea.</title>
        <authorList>
            <person name="Hoffmann M."/>
            <person name="Monday S.R."/>
            <person name="Allard M.W."/>
            <person name="Strain E.A."/>
            <person name="Whittaker P."/>
            <person name="Naum M."/>
            <person name="McCarthy P.J."/>
            <person name="Lopez J.V."/>
            <person name="Fischer M."/>
            <person name="Brown E.W."/>
        </authorList>
    </citation>
    <scope>NUCLEOTIDE SEQUENCE [LARGE SCALE GENOMIC DNA]</scope>
    <source>
        <strain evidence="1 2">LMG 20546</strain>
    </source>
</reference>
<dbReference type="Gene3D" id="2.60.120.620">
    <property type="entry name" value="q2cbj1_9rhob like domain"/>
    <property type="match status" value="1"/>
</dbReference>
<dbReference type="OrthoDB" id="6681382at2"/>
<protein>
    <recommendedName>
        <fullName evidence="3">2OG-Fe dioxygenase family protein</fullName>
    </recommendedName>
</protein>
<keyword evidence="2" id="KW-1185">Reference proteome</keyword>
<gene>
    <name evidence="1" type="ORF">VIBR0546_03255</name>
</gene>
<evidence type="ECO:0000313" key="2">
    <source>
        <dbReference type="Proteomes" id="UP000004371"/>
    </source>
</evidence>
<dbReference type="InterPro" id="IPR018724">
    <property type="entry name" value="2OG-Fe_dioxygenase"/>
</dbReference>
<dbReference type="eggNOG" id="COG4340">
    <property type="taxonomic scope" value="Bacteria"/>
</dbReference>
<dbReference type="EMBL" id="AEVS01000035">
    <property type="protein sequence ID" value="EGA66582.1"/>
    <property type="molecule type" value="Genomic_DNA"/>
</dbReference>
<dbReference type="GO" id="GO:0051213">
    <property type="term" value="F:dioxygenase activity"/>
    <property type="evidence" value="ECO:0007669"/>
    <property type="project" value="InterPro"/>
</dbReference>
<dbReference type="STRING" id="945543.VIBR0546_03255"/>